<evidence type="ECO:0000256" key="2">
    <source>
        <dbReference type="ARBA" id="ARBA00022679"/>
    </source>
</evidence>
<evidence type="ECO:0000256" key="4">
    <source>
        <dbReference type="ARBA" id="ARBA00022777"/>
    </source>
</evidence>
<proteinExistence type="inferred from homology"/>
<dbReference type="InterPro" id="IPR011611">
    <property type="entry name" value="PfkB_dom"/>
</dbReference>
<dbReference type="InterPro" id="IPR017583">
    <property type="entry name" value="Tagatose/fructose_Pkinase"/>
</dbReference>
<dbReference type="NCBIfam" id="TIGR03168">
    <property type="entry name" value="1-PFK"/>
    <property type="match status" value="1"/>
</dbReference>
<reference evidence="8 9" key="1">
    <citation type="submission" date="2023-11" db="EMBL/GenBank/DDBJ databases">
        <title>Genome sequence of Microbacterium rhizosphaerae KACC 19337.</title>
        <authorList>
            <person name="Choi H."/>
            <person name="Kim S."/>
            <person name="Kim Y."/>
            <person name="Kwon S.-W."/>
            <person name="Heo J."/>
        </authorList>
    </citation>
    <scope>NUCLEOTIDE SEQUENCE [LARGE SCALE GENOMIC DNA]</scope>
    <source>
        <strain evidence="8 9">KACC 19337</strain>
    </source>
</reference>
<accession>A0ABZ0SQY2</accession>
<keyword evidence="9" id="KW-1185">Reference proteome</keyword>
<protein>
    <submittedName>
        <fullName evidence="8">Hexose kinase</fullName>
        <ecNumber evidence="8">2.7.1.-</ecNumber>
    </submittedName>
</protein>
<sequence>MSRAQTGRIVAVTPNPALDMTWHVDGLSVGESHRVGPARVRAGGKGLNVARVAAQQGADVVAVTTCGGSTGAEFAAELAASGIPHVLVPVDPPTRRSVAIVDAATGDATVLNERGSDPGAAAWLALVAATTDAAAAAAVLVVSGSLPPGAPDAVVPELVGIAASRGIPSIVDTSGAPLLAAARAGATVLKPNRAELVEATGIDDPVAAARTLLEHGTRLVLLSLGAGGMLAVTADTEPLHARLPEVLAGNPTGAGDAAVAAASVLLACGVHDPASLLRAAVAWSAAAVLEPVAGEISPAHVEFAQRIDVFPLSKTFPMTEAR</sequence>
<keyword evidence="5" id="KW-0067">ATP-binding</keyword>
<dbReference type="GO" id="GO:0016301">
    <property type="term" value="F:kinase activity"/>
    <property type="evidence" value="ECO:0007669"/>
    <property type="project" value="UniProtKB-KW"/>
</dbReference>
<evidence type="ECO:0000256" key="1">
    <source>
        <dbReference type="ARBA" id="ARBA00010688"/>
    </source>
</evidence>
<gene>
    <name evidence="8" type="ORF">SM116_05065</name>
</gene>
<dbReference type="RefSeq" id="WP_320943368.1">
    <property type="nucleotide sequence ID" value="NZ_BAABEU010000011.1"/>
</dbReference>
<dbReference type="InterPro" id="IPR029056">
    <property type="entry name" value="Ribokinase-like"/>
</dbReference>
<dbReference type="PANTHER" id="PTHR46566:SF5">
    <property type="entry name" value="1-PHOSPHOFRUCTOKINASE"/>
    <property type="match status" value="1"/>
</dbReference>
<dbReference type="Pfam" id="PF00294">
    <property type="entry name" value="PfkB"/>
    <property type="match status" value="1"/>
</dbReference>
<keyword evidence="3" id="KW-0547">Nucleotide-binding</keyword>
<dbReference type="PIRSF" id="PIRSF000535">
    <property type="entry name" value="1PFK/6PFK/LacC"/>
    <property type="match status" value="1"/>
</dbReference>
<name>A0ABZ0SQY2_9MICO</name>
<evidence type="ECO:0000259" key="7">
    <source>
        <dbReference type="Pfam" id="PF00294"/>
    </source>
</evidence>
<dbReference type="EC" id="2.7.1.-" evidence="8"/>
<evidence type="ECO:0000256" key="6">
    <source>
        <dbReference type="PIRNR" id="PIRNR000535"/>
    </source>
</evidence>
<dbReference type="PANTHER" id="PTHR46566">
    <property type="entry name" value="1-PHOSPHOFRUCTOKINASE-RELATED"/>
    <property type="match status" value="1"/>
</dbReference>
<comment type="similarity">
    <text evidence="1">Belongs to the carbohydrate kinase PfkB family.</text>
</comment>
<dbReference type="Proteomes" id="UP001323798">
    <property type="component" value="Chromosome"/>
</dbReference>
<evidence type="ECO:0000256" key="3">
    <source>
        <dbReference type="ARBA" id="ARBA00022741"/>
    </source>
</evidence>
<evidence type="ECO:0000256" key="5">
    <source>
        <dbReference type="ARBA" id="ARBA00022840"/>
    </source>
</evidence>
<feature type="domain" description="Carbohydrate kinase PfkB" evidence="7">
    <location>
        <begin position="26"/>
        <end position="295"/>
    </location>
</feature>
<evidence type="ECO:0000313" key="9">
    <source>
        <dbReference type="Proteomes" id="UP001323798"/>
    </source>
</evidence>
<organism evidence="8 9">
    <name type="scientific">Microbacterium rhizosphaerae</name>
    <dbReference type="NCBI Taxonomy" id="1678237"/>
    <lineage>
        <taxon>Bacteria</taxon>
        <taxon>Bacillati</taxon>
        <taxon>Actinomycetota</taxon>
        <taxon>Actinomycetes</taxon>
        <taxon>Micrococcales</taxon>
        <taxon>Microbacteriaceae</taxon>
        <taxon>Microbacterium</taxon>
    </lineage>
</organism>
<dbReference type="Gene3D" id="3.40.1190.20">
    <property type="match status" value="1"/>
</dbReference>
<evidence type="ECO:0000313" key="8">
    <source>
        <dbReference type="EMBL" id="WPR90664.1"/>
    </source>
</evidence>
<dbReference type="SUPFAM" id="SSF53613">
    <property type="entry name" value="Ribokinase-like"/>
    <property type="match status" value="1"/>
</dbReference>
<dbReference type="EMBL" id="CP139368">
    <property type="protein sequence ID" value="WPR90664.1"/>
    <property type="molecule type" value="Genomic_DNA"/>
</dbReference>
<keyword evidence="2 6" id="KW-0808">Transferase</keyword>
<keyword evidence="4 8" id="KW-0418">Kinase</keyword>